<protein>
    <recommendedName>
        <fullName evidence="1">Ycf2 N-terminal domain-containing protein</fullName>
    </recommendedName>
</protein>
<dbReference type="EMBL" id="JAATIP010000183">
    <property type="protein sequence ID" value="KAF4362464.1"/>
    <property type="molecule type" value="Genomic_DNA"/>
</dbReference>
<evidence type="ECO:0000313" key="4">
    <source>
        <dbReference type="Proteomes" id="UP000525078"/>
    </source>
</evidence>
<reference evidence="4 5" key="1">
    <citation type="journal article" date="2020" name="bioRxiv">
        <title>Sequence and annotation of 42 cannabis genomes reveals extensive copy number variation in cannabinoid synthesis and pathogen resistance genes.</title>
        <authorList>
            <person name="Mckernan K.J."/>
            <person name="Helbert Y."/>
            <person name="Kane L.T."/>
            <person name="Ebling H."/>
            <person name="Zhang L."/>
            <person name="Liu B."/>
            <person name="Eaton Z."/>
            <person name="Mclaughlin S."/>
            <person name="Kingan S."/>
            <person name="Baybayan P."/>
            <person name="Concepcion G."/>
            <person name="Jordan M."/>
            <person name="Riva A."/>
            <person name="Barbazuk W."/>
            <person name="Harkins T."/>
        </authorList>
    </citation>
    <scope>NUCLEOTIDE SEQUENCE [LARGE SCALE GENOMIC DNA]</scope>
    <source>
        <strain evidence="4 5">cv. Jamaican Lion 4</strain>
        <strain evidence="3">Father</strain>
        <strain evidence="2">Mother</strain>
        <tissue evidence="2">Leaf</tissue>
    </source>
</reference>
<evidence type="ECO:0000259" key="1">
    <source>
        <dbReference type="Pfam" id="PF05695"/>
    </source>
</evidence>
<name>A0A7J6EVL2_CANSA</name>
<dbReference type="Proteomes" id="UP000525078">
    <property type="component" value="Unassembled WGS sequence"/>
</dbReference>
<dbReference type="EMBL" id="JAATIQ010000018">
    <property type="protein sequence ID" value="KAF4400347.1"/>
    <property type="molecule type" value="Genomic_DNA"/>
</dbReference>
<evidence type="ECO:0000313" key="3">
    <source>
        <dbReference type="EMBL" id="KAF4400347.1"/>
    </source>
</evidence>
<proteinExistence type="predicted"/>
<comment type="caution">
    <text evidence="2">The sequence shown here is derived from an EMBL/GenBank/DDBJ whole genome shotgun (WGS) entry which is preliminary data.</text>
</comment>
<feature type="domain" description="Ycf2 N-terminal" evidence="1">
    <location>
        <begin position="18"/>
        <end position="158"/>
    </location>
</feature>
<dbReference type="AlphaFoldDB" id="A0A7J6EVL2"/>
<evidence type="ECO:0000313" key="5">
    <source>
        <dbReference type="Proteomes" id="UP000583929"/>
    </source>
</evidence>
<accession>A0A7J6EVL2</accession>
<evidence type="ECO:0000313" key="2">
    <source>
        <dbReference type="EMBL" id="KAF4362464.1"/>
    </source>
</evidence>
<sequence>MIIILPKIKILDQWTNNITILFNKIPKRMIDSFHRRNNCRKSFDNTNSYFSMISHDQDNWLNLVKPFHKNSLISSFYKENRLKFLNNTHHFCFYCNKGFPFYVEKARTNNYDFMYGQFRNTLFVCNKIFSFHNDTILPIELKVSNIFIPYNFSQNGDKS</sequence>
<gene>
    <name evidence="2" type="ORF">F8388_019747</name>
    <name evidence="3" type="ORF">G4B88_018689</name>
</gene>
<organism evidence="2 4">
    <name type="scientific">Cannabis sativa</name>
    <name type="common">Hemp</name>
    <name type="synonym">Marijuana</name>
    <dbReference type="NCBI Taxonomy" id="3483"/>
    <lineage>
        <taxon>Eukaryota</taxon>
        <taxon>Viridiplantae</taxon>
        <taxon>Streptophyta</taxon>
        <taxon>Embryophyta</taxon>
        <taxon>Tracheophyta</taxon>
        <taxon>Spermatophyta</taxon>
        <taxon>Magnoliopsida</taxon>
        <taxon>eudicotyledons</taxon>
        <taxon>Gunneridae</taxon>
        <taxon>Pentapetalae</taxon>
        <taxon>rosids</taxon>
        <taxon>fabids</taxon>
        <taxon>Rosales</taxon>
        <taxon>Cannabaceae</taxon>
        <taxon>Cannabis</taxon>
    </lineage>
</organism>
<dbReference type="Proteomes" id="UP000583929">
    <property type="component" value="Unassembled WGS sequence"/>
</dbReference>
<dbReference type="Pfam" id="PF05695">
    <property type="entry name" value="Ycf2"/>
    <property type="match status" value="1"/>
</dbReference>
<dbReference type="InterPro" id="IPR056777">
    <property type="entry name" value="Ycf2_N"/>
</dbReference>
<keyword evidence="5" id="KW-1185">Reference proteome</keyword>